<evidence type="ECO:0000256" key="7">
    <source>
        <dbReference type="PIRNR" id="PIRNR036945"/>
    </source>
</evidence>
<keyword evidence="4 7" id="KW-0804">Transcription</keyword>
<feature type="domain" description="KOW" evidence="10">
    <location>
        <begin position="472"/>
        <end position="499"/>
    </location>
</feature>
<dbReference type="InterPro" id="IPR006645">
    <property type="entry name" value="NGN-like_dom"/>
</dbReference>
<feature type="compositionally biased region" description="Low complexity" evidence="8">
    <location>
        <begin position="904"/>
        <end position="915"/>
    </location>
</feature>
<feature type="region of interest" description="Disordered" evidence="8">
    <location>
        <begin position="1"/>
        <end position="139"/>
    </location>
</feature>
<reference evidence="12" key="1">
    <citation type="submission" date="2019-03" db="EMBL/GenBank/DDBJ databases">
        <title>Snf2 controls pulcherriminic acid biosynthesis and connects pigmentation and antifungal activity of the yeast Metschnikowia pulcherrima.</title>
        <authorList>
            <person name="Gore-Lloyd D."/>
            <person name="Sumann I."/>
            <person name="Brachmann A.O."/>
            <person name="Schneeberger K."/>
            <person name="Ortiz-Merino R.A."/>
            <person name="Moreno-Beltran M."/>
            <person name="Schlaefli M."/>
            <person name="Kirner P."/>
            <person name="Santos Kron A."/>
            <person name="Wolfe K.H."/>
            <person name="Piel J."/>
            <person name="Ahrens C.H."/>
            <person name="Henk D."/>
            <person name="Freimoser F.M."/>
        </authorList>
    </citation>
    <scope>NUCLEOTIDE SEQUENCE [LARGE SCALE GENOMIC DNA]</scope>
    <source>
        <strain evidence="12">APC 1.2</strain>
    </source>
</reference>
<dbReference type="InterPro" id="IPR036735">
    <property type="entry name" value="NGN_dom_sf"/>
</dbReference>
<feature type="compositionally biased region" description="Gly residues" evidence="8">
    <location>
        <begin position="946"/>
        <end position="957"/>
    </location>
</feature>
<evidence type="ECO:0000256" key="1">
    <source>
        <dbReference type="ARBA" id="ARBA00004123"/>
    </source>
</evidence>
<dbReference type="CDD" id="cd06082">
    <property type="entry name" value="KOW_Spt5_2"/>
    <property type="match status" value="1"/>
</dbReference>
<dbReference type="PIRSF" id="PIRSF036945">
    <property type="entry name" value="Spt5"/>
    <property type="match status" value="1"/>
</dbReference>
<dbReference type="CDD" id="cd06083">
    <property type="entry name" value="KOW_Spt5_3"/>
    <property type="match status" value="1"/>
</dbReference>
<comment type="subcellular location">
    <subcellularLocation>
        <location evidence="1 7">Nucleus</location>
    </subcellularLocation>
</comment>
<dbReference type="Pfam" id="PF23290">
    <property type="entry name" value="KOW5_SPT5"/>
    <property type="match status" value="1"/>
</dbReference>
<dbReference type="Pfam" id="PF03439">
    <property type="entry name" value="Spt5-NGN"/>
    <property type="match status" value="1"/>
</dbReference>
<dbReference type="PANTHER" id="PTHR11125:SF7">
    <property type="entry name" value="TRANSCRIPTION ELONGATION FACTOR SPT5"/>
    <property type="match status" value="1"/>
</dbReference>
<evidence type="ECO:0000313" key="11">
    <source>
        <dbReference type="EMBL" id="QBM87880.1"/>
    </source>
</evidence>
<dbReference type="GO" id="GO:0003729">
    <property type="term" value="F:mRNA binding"/>
    <property type="evidence" value="ECO:0007669"/>
    <property type="project" value="TreeGrafter"/>
</dbReference>
<feature type="compositionally biased region" description="Polar residues" evidence="8">
    <location>
        <begin position="71"/>
        <end position="81"/>
    </location>
</feature>
<dbReference type="InterPro" id="IPR014722">
    <property type="entry name" value="Rib_uL2_dom2"/>
</dbReference>
<dbReference type="InterPro" id="IPR005100">
    <property type="entry name" value="NGN-domain"/>
</dbReference>
<dbReference type="Gene3D" id="3.30.70.940">
    <property type="entry name" value="NusG, N-terminal domain"/>
    <property type="match status" value="1"/>
</dbReference>
<feature type="domain" description="KOW" evidence="10">
    <location>
        <begin position="653"/>
        <end position="679"/>
    </location>
</feature>
<comment type="function">
    <text evidence="6 7">The SPT4-SPT5 complex mediates both activation and inhibition of transcription elongation, and plays a role in pre-mRNA processing. This complex seems to be important for the stability of the RNA polymerase II elongation machinery on the chromatin template but not for the inherent ability of this machinery to translocate down the gene.</text>
</comment>
<dbReference type="InterPro" id="IPR057936">
    <property type="entry name" value="KOWx_Spt5"/>
</dbReference>
<dbReference type="GO" id="GO:0032784">
    <property type="term" value="P:regulation of DNA-templated transcription elongation"/>
    <property type="evidence" value="ECO:0007669"/>
    <property type="project" value="InterPro"/>
</dbReference>
<dbReference type="CDD" id="cd09888">
    <property type="entry name" value="NGN_Euk"/>
    <property type="match status" value="1"/>
</dbReference>
<feature type="compositionally biased region" description="Low complexity" evidence="8">
    <location>
        <begin position="923"/>
        <end position="943"/>
    </location>
</feature>
<dbReference type="SUPFAM" id="SSF50104">
    <property type="entry name" value="Translation proteins SH3-like domain"/>
    <property type="match status" value="2"/>
</dbReference>
<dbReference type="GO" id="GO:0006368">
    <property type="term" value="P:transcription elongation by RNA polymerase II"/>
    <property type="evidence" value="ECO:0007669"/>
    <property type="project" value="TreeGrafter"/>
</dbReference>
<dbReference type="Pfam" id="PF00467">
    <property type="entry name" value="KOW"/>
    <property type="match status" value="1"/>
</dbReference>
<organism evidence="11 12">
    <name type="scientific">Metschnikowia aff. pulcherrima</name>
    <dbReference type="NCBI Taxonomy" id="2163413"/>
    <lineage>
        <taxon>Eukaryota</taxon>
        <taxon>Fungi</taxon>
        <taxon>Dikarya</taxon>
        <taxon>Ascomycota</taxon>
        <taxon>Saccharomycotina</taxon>
        <taxon>Pichiomycetes</taxon>
        <taxon>Metschnikowiaceae</taxon>
        <taxon>Metschnikowia</taxon>
    </lineage>
</organism>
<dbReference type="Pfam" id="PF23037">
    <property type="entry name" value="KOWx_SPT5"/>
    <property type="match status" value="1"/>
</dbReference>
<dbReference type="CDD" id="cd06084">
    <property type="entry name" value="KOW_Spt5_4"/>
    <property type="match status" value="1"/>
</dbReference>
<evidence type="ECO:0000256" key="4">
    <source>
        <dbReference type="ARBA" id="ARBA00023163"/>
    </source>
</evidence>
<protein>
    <recommendedName>
        <fullName evidence="3 7">Transcription elongation factor SPT5</fullName>
    </recommendedName>
</protein>
<dbReference type="Gene3D" id="2.30.30.30">
    <property type="match status" value="3"/>
</dbReference>
<dbReference type="InterPro" id="IPR041976">
    <property type="entry name" value="KOW_Spt5_3"/>
</dbReference>
<dbReference type="InterPro" id="IPR041973">
    <property type="entry name" value="KOW_Spt5_1"/>
</dbReference>
<dbReference type="InterPro" id="IPR022581">
    <property type="entry name" value="Spt5_N"/>
</dbReference>
<sequence>MSSPSEPAPTAGVKRPRSEDEESSNNSAARLDIKTESHLRLDLAASSDEDAEIAGKNGESGENDDGLESASGITESNTEPTGNEEIDEEEEDDEEDEEEDDDDVGVSRKAKRRRANQFLDIEAEVDDEEEDELDEDDEEAELLREQFILDDHVEKDTALPDATDDRLHREYDQRRQKAEDQDAEELAETLKQRYRKTHTVYRGDTAASGTVSQKLLMPSINDPAIFAIRCTPGREKELVRKLYEKKRTLARLGRPLELLLVFQRDAFKGYIYIEAKKPEAIQRALDGMVNVYANQRIIVPVSEYPDLLKQVKSSDVEIVPGIYVRITRGKYKGDLAIVDNLSENGLEVRCKLVPRLDYGKNDEFTPEGKRIKLKVRPIPRLFNELEARTYDADYLQPGRGPRAYVYRGEEFIEGFLFKDFKLQFIQTKDVHPSLEELDRFQTGATEEDGLDLAVVAASLKNSKSLDGNRSSAFQPGDNVEIRRGEQAKTVGRVTGVSLNEVTIIVTDAGDRQLVNQELTVTASDLRKVFSLGDHVKVVGGKHTDQTGLVIKIDGESVVLLSDQTKEDVRVFANYLIKATDSSTSVDMVNSKYEIKDLVQLNASTFGVIVKAETGFYGILTSDGRIVDVKPTGIAAKLKLSRREQVATDKNGITINVGDSVKEIGGDKKKEGTILHIHKNILFIESHELNENLGIFVTNALNVNTVSQKNSMVSKSLGPDLSRMNPNLKLAPMAAPGSKMRAGGRDKLIYKDVVINGGNHKGLMGKVVETDDVDARIELHTKSKKVKVNKTKLSVLIRGESIPYLRFIGAADNGGTRPGPALALAPAFSSGARSAWGGATPSVNSGGAASSWGGKTPSASAGNASAWGSGGNASAWGSGGGASTWGSGSGGGASSWGFGGGSAWGGNATSAGGNSTWGSNQNPGGSSAWGSNNNTGGNSTWGSNQKSGGGSAWGGNKGGSSAWGKSGRTSAWGNQTGGNSSWGLNSGGASSAWGNNTGESSGWKKSGGSSAWGNK</sequence>
<evidence type="ECO:0000256" key="2">
    <source>
        <dbReference type="ARBA" id="ARBA00006956"/>
    </source>
</evidence>
<evidence type="ECO:0000256" key="5">
    <source>
        <dbReference type="ARBA" id="ARBA00023242"/>
    </source>
</evidence>
<evidence type="ECO:0000259" key="9">
    <source>
        <dbReference type="SMART" id="SM00738"/>
    </source>
</evidence>
<dbReference type="InterPro" id="IPR039659">
    <property type="entry name" value="SPT5"/>
</dbReference>
<feature type="domain" description="KOW" evidence="10">
    <location>
        <begin position="745"/>
        <end position="772"/>
    </location>
</feature>
<dbReference type="SMART" id="SM00738">
    <property type="entry name" value="NGN"/>
    <property type="match status" value="1"/>
</dbReference>
<feature type="region of interest" description="Disordered" evidence="8">
    <location>
        <begin position="903"/>
        <end position="1014"/>
    </location>
</feature>
<feature type="domain" description="NusG-like N-terminal" evidence="9">
    <location>
        <begin position="222"/>
        <end position="311"/>
    </location>
</feature>
<dbReference type="FunFam" id="3.30.70.940:FF:000005">
    <property type="entry name" value="Transcription elongation factor SPT5"/>
    <property type="match status" value="1"/>
</dbReference>
<evidence type="ECO:0000256" key="8">
    <source>
        <dbReference type="SAM" id="MobiDB-lite"/>
    </source>
</evidence>
<name>A0A4P6XKV4_9ASCO</name>
<feature type="compositionally biased region" description="Low complexity" evidence="8">
    <location>
        <begin position="976"/>
        <end position="1014"/>
    </location>
</feature>
<keyword evidence="11" id="KW-0251">Elongation factor</keyword>
<dbReference type="SMART" id="SM00739">
    <property type="entry name" value="KOW"/>
    <property type="match status" value="5"/>
</dbReference>
<dbReference type="InterPro" id="IPR041977">
    <property type="entry name" value="KOW_Spt5_4"/>
</dbReference>
<dbReference type="InterPro" id="IPR041978">
    <property type="entry name" value="KOW_Spt5_5"/>
</dbReference>
<dbReference type="STRING" id="2163413.A0A4P6XKV4"/>
<dbReference type="GO" id="GO:0032044">
    <property type="term" value="C:DSIF complex"/>
    <property type="evidence" value="ECO:0007669"/>
    <property type="project" value="TreeGrafter"/>
</dbReference>
<dbReference type="Pfam" id="PF23284">
    <property type="entry name" value="KOW2_Spt5"/>
    <property type="match status" value="1"/>
</dbReference>
<dbReference type="CDD" id="cd06085">
    <property type="entry name" value="KOW_Spt5_5"/>
    <property type="match status" value="1"/>
</dbReference>
<feature type="domain" description="KOW" evidence="10">
    <location>
        <begin position="528"/>
        <end position="555"/>
    </location>
</feature>
<evidence type="ECO:0000256" key="3">
    <source>
        <dbReference type="ARBA" id="ARBA00020181"/>
    </source>
</evidence>
<dbReference type="PANTHER" id="PTHR11125">
    <property type="entry name" value="SUPPRESSOR OF TY 5"/>
    <property type="match status" value="1"/>
</dbReference>
<dbReference type="GO" id="GO:0003746">
    <property type="term" value="F:translation elongation factor activity"/>
    <property type="evidence" value="ECO:0007669"/>
    <property type="project" value="UniProtKB-KW"/>
</dbReference>
<dbReference type="InterPro" id="IPR017071">
    <property type="entry name" value="TF_Spt5_eukaryote"/>
</dbReference>
<dbReference type="Pfam" id="PF11942">
    <property type="entry name" value="Spt5_N"/>
    <property type="match status" value="1"/>
</dbReference>
<feature type="domain" description="KOW" evidence="10">
    <location>
        <begin position="317"/>
        <end position="344"/>
    </location>
</feature>
<evidence type="ECO:0000259" key="10">
    <source>
        <dbReference type="SMART" id="SM00739"/>
    </source>
</evidence>
<feature type="region of interest" description="Disordered" evidence="8">
    <location>
        <begin position="153"/>
        <end position="183"/>
    </location>
</feature>
<keyword evidence="11" id="KW-0648">Protein biosynthesis</keyword>
<dbReference type="Pfam" id="PF23042">
    <property type="entry name" value="KOW1_SPT5"/>
    <property type="match status" value="1"/>
</dbReference>
<dbReference type="InterPro" id="IPR041975">
    <property type="entry name" value="KOW_Spt5_2"/>
</dbReference>
<feature type="compositionally biased region" description="Basic and acidic residues" evidence="8">
    <location>
        <begin position="31"/>
        <end position="41"/>
    </location>
</feature>
<dbReference type="InterPro" id="IPR005824">
    <property type="entry name" value="KOW"/>
</dbReference>
<dbReference type="CDD" id="cd06081">
    <property type="entry name" value="KOW_Spt5_1"/>
    <property type="match status" value="1"/>
</dbReference>
<feature type="region of interest" description="Disordered" evidence="8">
    <location>
        <begin position="841"/>
        <end position="865"/>
    </location>
</feature>
<feature type="compositionally biased region" description="Acidic residues" evidence="8">
    <location>
        <begin position="121"/>
        <end position="139"/>
    </location>
</feature>
<dbReference type="InterPro" id="IPR008991">
    <property type="entry name" value="Translation_prot_SH3-like_sf"/>
</dbReference>
<dbReference type="GO" id="GO:0006357">
    <property type="term" value="P:regulation of transcription by RNA polymerase II"/>
    <property type="evidence" value="ECO:0007669"/>
    <property type="project" value="InterPro"/>
</dbReference>
<feature type="compositionally biased region" description="Acidic residues" evidence="8">
    <location>
        <begin position="82"/>
        <end position="104"/>
    </location>
</feature>
<evidence type="ECO:0000256" key="6">
    <source>
        <dbReference type="ARBA" id="ARBA00024691"/>
    </source>
</evidence>
<comment type="similarity">
    <text evidence="2 7">Belongs to the SPT5 family.</text>
</comment>
<evidence type="ECO:0000313" key="12">
    <source>
        <dbReference type="Proteomes" id="UP000292447"/>
    </source>
</evidence>
<keyword evidence="12" id="KW-1185">Reference proteome</keyword>
<dbReference type="EMBL" id="CP034457">
    <property type="protein sequence ID" value="QBM87880.1"/>
    <property type="molecule type" value="Genomic_DNA"/>
</dbReference>
<dbReference type="Proteomes" id="UP000292447">
    <property type="component" value="Chromosome II"/>
</dbReference>
<gene>
    <name evidence="11" type="primary">MPUL0B10940</name>
    <name evidence="11" type="ORF">METSCH_B10940</name>
</gene>
<keyword evidence="5 7" id="KW-0539">Nucleus</keyword>
<dbReference type="Pfam" id="PF23291">
    <property type="entry name" value="KOW4_SPT5"/>
    <property type="match status" value="1"/>
</dbReference>
<dbReference type="AlphaFoldDB" id="A0A4P6XKV4"/>
<dbReference type="InterPro" id="IPR039385">
    <property type="entry name" value="NGN_Euk"/>
</dbReference>
<accession>A0A4P6XKV4</accession>
<feature type="compositionally biased region" description="Basic and acidic residues" evidence="8">
    <location>
        <begin position="153"/>
        <end position="180"/>
    </location>
</feature>
<proteinExistence type="inferred from homology"/>